<protein>
    <submittedName>
        <fullName evidence="1">Uncharacterized protein</fullName>
    </submittedName>
</protein>
<keyword evidence="2" id="KW-1185">Reference proteome</keyword>
<proteinExistence type="predicted"/>
<accession>L9LC29</accession>
<name>L9LC29_TUPCH</name>
<dbReference type="Proteomes" id="UP000011518">
    <property type="component" value="Unassembled WGS sequence"/>
</dbReference>
<evidence type="ECO:0000313" key="1">
    <source>
        <dbReference type="EMBL" id="ELW72463.1"/>
    </source>
</evidence>
<organism evidence="1 2">
    <name type="scientific">Tupaia chinensis</name>
    <name type="common">Chinese tree shrew</name>
    <name type="synonym">Tupaia belangeri chinensis</name>
    <dbReference type="NCBI Taxonomy" id="246437"/>
    <lineage>
        <taxon>Eukaryota</taxon>
        <taxon>Metazoa</taxon>
        <taxon>Chordata</taxon>
        <taxon>Craniata</taxon>
        <taxon>Vertebrata</taxon>
        <taxon>Euteleostomi</taxon>
        <taxon>Mammalia</taxon>
        <taxon>Eutheria</taxon>
        <taxon>Euarchontoglires</taxon>
        <taxon>Scandentia</taxon>
        <taxon>Tupaiidae</taxon>
        <taxon>Tupaia</taxon>
    </lineage>
</organism>
<dbReference type="EMBL" id="KB320408">
    <property type="protein sequence ID" value="ELW72463.1"/>
    <property type="molecule type" value="Genomic_DNA"/>
</dbReference>
<evidence type="ECO:0000313" key="2">
    <source>
        <dbReference type="Proteomes" id="UP000011518"/>
    </source>
</evidence>
<gene>
    <name evidence="1" type="ORF">TREES_T100014554</name>
</gene>
<sequence>MGPLADTAGAVAAGRPPEETVLLLWRSSSGAYWIVLSCVTHNGPYRLGAGGPPPTAAPARIRVAVPSVYSDPLPGLLPRRAQGSAWCRTGAMASPKNRQGGHLATTMQPGLGAPALHRRAFSCSGSARWLEDTVVLAVPVGPPLSEVPAGIDTRGPPNYLSGLTFALSL</sequence>
<dbReference type="InParanoid" id="L9LC29"/>
<dbReference type="AlphaFoldDB" id="L9LC29"/>
<reference evidence="2" key="1">
    <citation type="submission" date="2012-07" db="EMBL/GenBank/DDBJ databases">
        <title>Genome of the Chinese tree shrew, a rising model animal genetically related to primates.</title>
        <authorList>
            <person name="Zhang G."/>
            <person name="Fan Y."/>
            <person name="Yao Y."/>
            <person name="Huang Z."/>
        </authorList>
    </citation>
    <scope>NUCLEOTIDE SEQUENCE [LARGE SCALE GENOMIC DNA]</scope>
</reference>
<reference evidence="2" key="2">
    <citation type="journal article" date="2013" name="Nat. Commun.">
        <title>Genome of the Chinese tree shrew.</title>
        <authorList>
            <person name="Fan Y."/>
            <person name="Huang Z.Y."/>
            <person name="Cao C.C."/>
            <person name="Chen C.S."/>
            <person name="Chen Y.X."/>
            <person name="Fan D.D."/>
            <person name="He J."/>
            <person name="Hou H.L."/>
            <person name="Hu L."/>
            <person name="Hu X.T."/>
            <person name="Jiang X.T."/>
            <person name="Lai R."/>
            <person name="Lang Y.S."/>
            <person name="Liang B."/>
            <person name="Liao S.G."/>
            <person name="Mu D."/>
            <person name="Ma Y.Y."/>
            <person name="Niu Y.Y."/>
            <person name="Sun X.Q."/>
            <person name="Xia J.Q."/>
            <person name="Xiao J."/>
            <person name="Xiong Z.Q."/>
            <person name="Xu L."/>
            <person name="Yang L."/>
            <person name="Zhang Y."/>
            <person name="Zhao W."/>
            <person name="Zhao X.D."/>
            <person name="Zheng Y.T."/>
            <person name="Zhou J.M."/>
            <person name="Zhu Y.B."/>
            <person name="Zhang G.J."/>
            <person name="Wang J."/>
            <person name="Yao Y.G."/>
        </authorList>
    </citation>
    <scope>NUCLEOTIDE SEQUENCE [LARGE SCALE GENOMIC DNA]</scope>
</reference>